<gene>
    <name evidence="15 17" type="primary">pfkA</name>
    <name evidence="17" type="ORF">HMPREF9013_0708</name>
</gene>
<evidence type="ECO:0000256" key="1">
    <source>
        <dbReference type="ARBA" id="ARBA00001946"/>
    </source>
</evidence>
<dbReference type="InterPro" id="IPR035966">
    <property type="entry name" value="PKF_sf"/>
</dbReference>
<dbReference type="NCBIfam" id="NF002872">
    <property type="entry name" value="PRK03202.1"/>
    <property type="match status" value="1"/>
</dbReference>
<name>D2MP14_9FIRM</name>
<dbReference type="GO" id="GO:0046872">
    <property type="term" value="F:metal ion binding"/>
    <property type="evidence" value="ECO:0007669"/>
    <property type="project" value="UniProtKB-KW"/>
</dbReference>
<dbReference type="GO" id="GO:0016208">
    <property type="term" value="F:AMP binding"/>
    <property type="evidence" value="ECO:0007669"/>
    <property type="project" value="TreeGrafter"/>
</dbReference>
<dbReference type="InterPro" id="IPR000023">
    <property type="entry name" value="Phosphofructokinase_dom"/>
</dbReference>
<dbReference type="PRINTS" id="PR00476">
    <property type="entry name" value="PHFRCTKINASE"/>
</dbReference>
<keyword evidence="18" id="KW-1185">Reference proteome</keyword>
<evidence type="ECO:0000256" key="4">
    <source>
        <dbReference type="ARBA" id="ARBA00004679"/>
    </source>
</evidence>
<feature type="active site" description="Proton acceptor" evidence="15">
    <location>
        <position position="128"/>
    </location>
</feature>
<evidence type="ECO:0000313" key="17">
    <source>
        <dbReference type="EMBL" id="EFC05783.1"/>
    </source>
</evidence>
<dbReference type="InterPro" id="IPR015912">
    <property type="entry name" value="Phosphofructokinase_CS"/>
</dbReference>
<dbReference type="GO" id="GO:0070095">
    <property type="term" value="F:fructose-6-phosphate binding"/>
    <property type="evidence" value="ECO:0007669"/>
    <property type="project" value="TreeGrafter"/>
</dbReference>
<keyword evidence="6 15" id="KW-0021">Allosteric enzyme</keyword>
<feature type="binding site" evidence="15">
    <location>
        <begin position="103"/>
        <end position="106"/>
    </location>
    <ligand>
        <name>ATP</name>
        <dbReference type="ChEBI" id="CHEBI:30616"/>
    </ligand>
</feature>
<comment type="caution">
    <text evidence="17">The sequence shown here is derived from an EMBL/GenBank/DDBJ whole genome shotgun (WGS) entry which is preliminary data.</text>
</comment>
<dbReference type="RefSeq" id="WP_006627115.1">
    <property type="nucleotide sequence ID" value="NZ_ADFR01000007.1"/>
</dbReference>
<reference evidence="18" key="1">
    <citation type="submission" date="2009-12" db="EMBL/GenBank/DDBJ databases">
        <title>Sequence of Clostridiales genomosp. BVAB3 str. UPII9-5.</title>
        <authorList>
            <person name="Madupu R."/>
            <person name="Durkin A.S."/>
            <person name="Torralba M."/>
            <person name="Methe B."/>
            <person name="Sutton G.G."/>
            <person name="Strausberg R.L."/>
            <person name="Nelson K.E."/>
        </authorList>
    </citation>
    <scope>NUCLEOTIDE SEQUENCE [LARGE SCALE GENOMIC DNA]</scope>
    <source>
        <strain evidence="18">W1219</strain>
    </source>
</reference>
<keyword evidence="5 15" id="KW-0963">Cytoplasm</keyword>
<keyword evidence="8 15" id="KW-0479">Metal-binding</keyword>
<keyword evidence="9 15" id="KW-0547">Nucleotide-binding</keyword>
<feature type="binding site" description="in other chain" evidence="15">
    <location>
        <position position="224"/>
    </location>
    <ligand>
        <name>substrate</name>
        <note>ligand shared between dimeric partners</note>
    </ligand>
</feature>
<dbReference type="PIRSF" id="PIRSF000532">
    <property type="entry name" value="ATP_PFK_prok"/>
    <property type="match status" value="1"/>
</dbReference>
<evidence type="ECO:0000256" key="9">
    <source>
        <dbReference type="ARBA" id="ARBA00022741"/>
    </source>
</evidence>
<feature type="binding site" description="in other chain" evidence="15">
    <location>
        <begin position="215"/>
        <end position="217"/>
    </location>
    <ligand>
        <name>ADP</name>
        <dbReference type="ChEBI" id="CHEBI:456216"/>
        <note>allosteric activator; ligand shared between dimeric partners</note>
    </ligand>
</feature>
<evidence type="ECO:0000313" key="18">
    <source>
        <dbReference type="Proteomes" id="UP000005017"/>
    </source>
</evidence>
<dbReference type="AlphaFoldDB" id="D2MP14"/>
<proteinExistence type="inferred from homology"/>
<dbReference type="InterPro" id="IPR022953">
    <property type="entry name" value="ATP_PFK"/>
</dbReference>
<comment type="pathway">
    <text evidence="4 15">Carbohydrate degradation; glycolysis; D-glyceraldehyde 3-phosphate and glycerone phosphate from D-glucose: step 3/4.</text>
</comment>
<feature type="binding site" description="in other chain" evidence="15">
    <location>
        <position position="155"/>
    </location>
    <ligand>
        <name>ADP</name>
        <dbReference type="ChEBI" id="CHEBI:456216"/>
        <note>allosteric activator; ligand shared between dimeric partners</note>
    </ligand>
</feature>
<feature type="domain" description="Phosphofructokinase" evidence="16">
    <location>
        <begin position="4"/>
        <end position="277"/>
    </location>
</feature>
<feature type="binding site" evidence="15">
    <location>
        <position position="104"/>
    </location>
    <ligand>
        <name>Mg(2+)</name>
        <dbReference type="ChEBI" id="CHEBI:18420"/>
        <note>catalytic</note>
    </ligand>
</feature>
<dbReference type="EC" id="2.7.1.11" evidence="15"/>
<evidence type="ECO:0000256" key="13">
    <source>
        <dbReference type="ARBA" id="ARBA00023152"/>
    </source>
</evidence>
<evidence type="ECO:0000256" key="11">
    <source>
        <dbReference type="ARBA" id="ARBA00022840"/>
    </source>
</evidence>
<accession>D2MP14</accession>
<evidence type="ECO:0000256" key="8">
    <source>
        <dbReference type="ARBA" id="ARBA00022723"/>
    </source>
</evidence>
<evidence type="ECO:0000256" key="7">
    <source>
        <dbReference type="ARBA" id="ARBA00022679"/>
    </source>
</evidence>
<comment type="caution">
    <text evidence="15">Lacks conserved residue(s) required for the propagation of feature annotation.</text>
</comment>
<comment type="cofactor">
    <cofactor evidence="1 15">
        <name>Mg(2+)</name>
        <dbReference type="ChEBI" id="CHEBI:18420"/>
    </cofactor>
</comment>
<evidence type="ECO:0000256" key="3">
    <source>
        <dbReference type="ARBA" id="ARBA00004496"/>
    </source>
</evidence>
<evidence type="ECO:0000256" key="10">
    <source>
        <dbReference type="ARBA" id="ARBA00022777"/>
    </source>
</evidence>
<protein>
    <recommendedName>
        <fullName evidence="15">ATP-dependent 6-phosphofructokinase</fullName>
        <shortName evidence="15">ATP-PFK</shortName>
        <shortName evidence="15">Phosphofructokinase</shortName>
        <ecNumber evidence="15">2.7.1.11</ecNumber>
    </recommendedName>
    <alternativeName>
        <fullName evidence="15">Phosphohexokinase</fullName>
    </alternativeName>
</protein>
<evidence type="ECO:0000256" key="6">
    <source>
        <dbReference type="ARBA" id="ARBA00022533"/>
    </source>
</evidence>
<dbReference type="GO" id="GO:0048029">
    <property type="term" value="F:monosaccharide binding"/>
    <property type="evidence" value="ECO:0007669"/>
    <property type="project" value="TreeGrafter"/>
</dbReference>
<feature type="binding site" description="in other chain" evidence="15">
    <location>
        <begin position="170"/>
        <end position="172"/>
    </location>
    <ligand>
        <name>substrate</name>
        <note>ligand shared between dimeric partners</note>
    </ligand>
</feature>
<dbReference type="HAMAP" id="MF_00339">
    <property type="entry name" value="Phosphofructokinase_I_B1"/>
    <property type="match status" value="1"/>
</dbReference>
<evidence type="ECO:0000256" key="2">
    <source>
        <dbReference type="ARBA" id="ARBA00002659"/>
    </source>
</evidence>
<feature type="binding site" description="in other chain" evidence="15">
    <location>
        <begin position="251"/>
        <end position="254"/>
    </location>
    <ligand>
        <name>substrate</name>
        <note>ligand shared between dimeric partners</note>
    </ligand>
</feature>
<dbReference type="OrthoDB" id="9802503at2"/>
<keyword evidence="7 15" id="KW-0808">Transferase</keyword>
<evidence type="ECO:0000256" key="14">
    <source>
        <dbReference type="ARBA" id="ARBA00048070"/>
    </source>
</evidence>
<dbReference type="EMBL" id="ADFR01000007">
    <property type="protein sequence ID" value="EFC05783.1"/>
    <property type="molecule type" value="Genomic_DNA"/>
</dbReference>
<keyword evidence="12 15" id="KW-0460">Magnesium</keyword>
<comment type="subcellular location">
    <subcellularLocation>
        <location evidence="3 15">Cytoplasm</location>
    </subcellularLocation>
</comment>
<organism evidence="17 18">
    <name type="scientific">Bulleidia extructa W1219</name>
    <dbReference type="NCBI Taxonomy" id="679192"/>
    <lineage>
        <taxon>Bacteria</taxon>
        <taxon>Bacillati</taxon>
        <taxon>Bacillota</taxon>
        <taxon>Erysipelotrichia</taxon>
        <taxon>Erysipelotrichales</taxon>
        <taxon>Erysipelotrichaceae</taxon>
        <taxon>Bulleidia</taxon>
    </lineage>
</organism>
<dbReference type="NCBIfam" id="TIGR02482">
    <property type="entry name" value="PFKA_ATP"/>
    <property type="match status" value="1"/>
</dbReference>
<dbReference type="PANTHER" id="PTHR13697">
    <property type="entry name" value="PHOSPHOFRUCTOKINASE"/>
    <property type="match status" value="1"/>
</dbReference>
<dbReference type="GO" id="GO:0005945">
    <property type="term" value="C:6-phosphofructokinase complex"/>
    <property type="evidence" value="ECO:0007669"/>
    <property type="project" value="TreeGrafter"/>
</dbReference>
<comment type="catalytic activity">
    <reaction evidence="14 15">
        <text>beta-D-fructose 6-phosphate + ATP = beta-D-fructose 1,6-bisphosphate + ADP + H(+)</text>
        <dbReference type="Rhea" id="RHEA:16109"/>
        <dbReference type="ChEBI" id="CHEBI:15378"/>
        <dbReference type="ChEBI" id="CHEBI:30616"/>
        <dbReference type="ChEBI" id="CHEBI:32966"/>
        <dbReference type="ChEBI" id="CHEBI:57634"/>
        <dbReference type="ChEBI" id="CHEBI:456216"/>
        <dbReference type="EC" id="2.7.1.11"/>
    </reaction>
</comment>
<comment type="subunit">
    <text evidence="15">Homotetramer.</text>
</comment>
<feature type="binding site" description="in other chain" evidence="15">
    <location>
        <begin position="186"/>
        <end position="188"/>
    </location>
    <ligand>
        <name>ADP</name>
        <dbReference type="ChEBI" id="CHEBI:456216"/>
        <note>allosteric activator; ligand shared between dimeric partners</note>
    </ligand>
</feature>
<dbReference type="eggNOG" id="COG0205">
    <property type="taxonomic scope" value="Bacteria"/>
</dbReference>
<dbReference type="SUPFAM" id="SSF53784">
    <property type="entry name" value="Phosphofructokinase"/>
    <property type="match status" value="1"/>
</dbReference>
<keyword evidence="13 15" id="KW-0324">Glycolysis</keyword>
<evidence type="ECO:0000259" key="16">
    <source>
        <dbReference type="Pfam" id="PF00365"/>
    </source>
</evidence>
<dbReference type="GO" id="GO:0006002">
    <property type="term" value="P:fructose 6-phosphate metabolic process"/>
    <property type="evidence" value="ECO:0007669"/>
    <property type="project" value="UniProtKB-UniRule"/>
</dbReference>
<evidence type="ECO:0000256" key="5">
    <source>
        <dbReference type="ARBA" id="ARBA00022490"/>
    </source>
</evidence>
<feature type="binding site" evidence="15">
    <location>
        <position position="163"/>
    </location>
    <ligand>
        <name>substrate</name>
        <note>ligand shared between dimeric partners</note>
    </ligand>
</feature>
<dbReference type="GO" id="GO:0005524">
    <property type="term" value="F:ATP binding"/>
    <property type="evidence" value="ECO:0007669"/>
    <property type="project" value="UniProtKB-UniRule"/>
</dbReference>
<keyword evidence="10 15" id="KW-0418">Kinase</keyword>
<dbReference type="FunFam" id="3.40.50.450:FF:000001">
    <property type="entry name" value="ATP-dependent 6-phosphofructokinase"/>
    <property type="match status" value="1"/>
</dbReference>
<dbReference type="InterPro" id="IPR012003">
    <property type="entry name" value="ATP_PFK_prok-type"/>
</dbReference>
<comment type="activity regulation">
    <text evidence="15">Allosterically activated by ADP and other diphosphonucleosides, and allosterically inhibited by phosphoenolpyruvate.</text>
</comment>
<feature type="binding site" evidence="15">
    <location>
        <position position="12"/>
    </location>
    <ligand>
        <name>ATP</name>
        <dbReference type="ChEBI" id="CHEBI:30616"/>
    </ligand>
</feature>
<dbReference type="Pfam" id="PF00365">
    <property type="entry name" value="PFK"/>
    <property type="match status" value="1"/>
</dbReference>
<dbReference type="Proteomes" id="UP000005017">
    <property type="component" value="Unassembled WGS sequence"/>
</dbReference>
<comment type="function">
    <text evidence="2 15">Catalyzes the phosphorylation of D-fructose 6-phosphate to fructose 1,6-bisphosphate by ATP, the first committing step of glycolysis.</text>
</comment>
<dbReference type="PROSITE" id="PS00433">
    <property type="entry name" value="PHOSPHOFRUCTOKINASE"/>
    <property type="match status" value="1"/>
</dbReference>
<dbReference type="UniPathway" id="UPA00109">
    <property type="reaction ID" value="UER00182"/>
</dbReference>
<dbReference type="GO" id="GO:0042802">
    <property type="term" value="F:identical protein binding"/>
    <property type="evidence" value="ECO:0007669"/>
    <property type="project" value="TreeGrafter"/>
</dbReference>
<evidence type="ECO:0000256" key="15">
    <source>
        <dbReference type="HAMAP-Rule" id="MF_00339"/>
    </source>
</evidence>
<feature type="binding site" description="in other chain" evidence="15">
    <location>
        <begin position="126"/>
        <end position="128"/>
    </location>
    <ligand>
        <name>substrate</name>
        <note>ligand shared between dimeric partners</note>
    </ligand>
</feature>
<dbReference type="InterPro" id="IPR012828">
    <property type="entry name" value="PFKA_ATP_prok"/>
</dbReference>
<dbReference type="GO" id="GO:0030388">
    <property type="term" value="P:fructose 1,6-bisphosphate metabolic process"/>
    <property type="evidence" value="ECO:0007669"/>
    <property type="project" value="TreeGrafter"/>
</dbReference>
<evidence type="ECO:0000256" key="12">
    <source>
        <dbReference type="ARBA" id="ARBA00022842"/>
    </source>
</evidence>
<feature type="binding site" evidence="15">
    <location>
        <begin position="22"/>
        <end position="26"/>
    </location>
    <ligand>
        <name>ADP</name>
        <dbReference type="ChEBI" id="CHEBI:456216"/>
        <note>allosteric activator; ligand shared between dimeric partners</note>
    </ligand>
</feature>
<dbReference type="PANTHER" id="PTHR13697:SF4">
    <property type="entry name" value="ATP-DEPENDENT 6-PHOSPHOFRUCTOKINASE"/>
    <property type="match status" value="1"/>
</dbReference>
<comment type="similarity">
    <text evidence="15">Belongs to the phosphofructokinase type A (PFKA) family. ATP-dependent PFK group I subfamily. Prokaryotic clade 'B1' sub-subfamily.</text>
</comment>
<dbReference type="GO" id="GO:0061621">
    <property type="term" value="P:canonical glycolysis"/>
    <property type="evidence" value="ECO:0007669"/>
    <property type="project" value="TreeGrafter"/>
</dbReference>
<dbReference type="FunFam" id="3.40.50.460:FF:000002">
    <property type="entry name" value="ATP-dependent 6-phosphofructokinase"/>
    <property type="match status" value="1"/>
</dbReference>
<feature type="binding site" evidence="15">
    <location>
        <position position="245"/>
    </location>
    <ligand>
        <name>substrate</name>
        <note>ligand shared between dimeric partners</note>
    </ligand>
</feature>
<dbReference type="Gene3D" id="3.40.50.460">
    <property type="entry name" value="Phosphofructokinase domain"/>
    <property type="match status" value="1"/>
</dbReference>
<sequence>MIRKIGVLTSGGDAPGMNAAIRAVTRLALNKGVEVIGVQNGYYGLLNEQFRPLERTDVSEILNRGGTTLGSARLPEFKDEEIQDRCVINLRKQGIDALVVVGGDGSYRGALALTKKGIHCIGLPGTIDNDISGTDFTIGFDTALQTCVENVDKLRDTSSSHHRCSLVEVMGNHCGDLALYTAIACGAEIVISPETGFDETEILERLRYLGSAVHKNHAIVILSEKLTDVDALAKKVTLHTNFSGRATVLGHIQRGGSPTPTDRMLASRMGEKAVDLLMQGIGGHCVGIINNEITSLPIEEALELPRKSRKALYRLFDRLV</sequence>
<feature type="binding site" evidence="15">
    <location>
        <begin position="73"/>
        <end position="74"/>
    </location>
    <ligand>
        <name>ATP</name>
        <dbReference type="ChEBI" id="CHEBI:30616"/>
    </ligand>
</feature>
<dbReference type="STRING" id="679192.HMPREF9013_0708"/>
<dbReference type="GO" id="GO:0003872">
    <property type="term" value="F:6-phosphofructokinase activity"/>
    <property type="evidence" value="ECO:0007669"/>
    <property type="project" value="UniProtKB-UniRule"/>
</dbReference>
<dbReference type="Gene3D" id="3.40.50.450">
    <property type="match status" value="1"/>
</dbReference>
<keyword evidence="11 15" id="KW-0067">ATP-binding</keyword>